<keyword evidence="4" id="KW-1185">Reference proteome</keyword>
<comment type="caution">
    <text evidence="3">The sequence shown here is derived from an EMBL/GenBank/DDBJ whole genome shotgun (WGS) entry which is preliminary data.</text>
</comment>
<feature type="non-terminal residue" evidence="3">
    <location>
        <position position="193"/>
    </location>
</feature>
<gene>
    <name evidence="3" type="ORF">PMAYCL1PPCAC_14594</name>
</gene>
<evidence type="ECO:0000313" key="3">
    <source>
        <dbReference type="EMBL" id="GMR44399.1"/>
    </source>
</evidence>
<evidence type="ECO:0000256" key="2">
    <source>
        <dbReference type="SAM" id="MobiDB-lite"/>
    </source>
</evidence>
<feature type="compositionally biased region" description="Basic and acidic residues" evidence="2">
    <location>
        <begin position="184"/>
        <end position="193"/>
    </location>
</feature>
<sequence>SLSYLSRMSNRNRRSKKDVIVINDGESTNNQLTGKIVKREPESDPAIEVIELRKKLADLTKEMDEKSAKWEDMYQRAIREAGKYLARVEFLEGLVDKKPVIVDHSEKVKELEEKVSYLTKELDEERRGSRDRMETLKCMVAQYEMGLPQPQENSAASGEADLRREEEDVSVMDTDENLSKKGKRNEVMEENVR</sequence>
<keyword evidence="1" id="KW-0175">Coiled coil</keyword>
<evidence type="ECO:0000313" key="4">
    <source>
        <dbReference type="Proteomes" id="UP001328107"/>
    </source>
</evidence>
<feature type="non-terminal residue" evidence="3">
    <location>
        <position position="1"/>
    </location>
</feature>
<dbReference type="AlphaFoldDB" id="A0AAN4ZS29"/>
<feature type="compositionally biased region" description="Acidic residues" evidence="2">
    <location>
        <begin position="167"/>
        <end position="176"/>
    </location>
</feature>
<evidence type="ECO:0000256" key="1">
    <source>
        <dbReference type="SAM" id="Coils"/>
    </source>
</evidence>
<protein>
    <submittedName>
        <fullName evidence="3">Uncharacterized protein</fullName>
    </submittedName>
</protein>
<dbReference type="EMBL" id="BTRK01000003">
    <property type="protein sequence ID" value="GMR44399.1"/>
    <property type="molecule type" value="Genomic_DNA"/>
</dbReference>
<accession>A0AAN4ZS29</accession>
<name>A0AAN4ZS29_9BILA</name>
<feature type="coiled-coil region" evidence="1">
    <location>
        <begin position="101"/>
        <end position="128"/>
    </location>
</feature>
<proteinExistence type="predicted"/>
<organism evidence="3 4">
    <name type="scientific">Pristionchus mayeri</name>
    <dbReference type="NCBI Taxonomy" id="1317129"/>
    <lineage>
        <taxon>Eukaryota</taxon>
        <taxon>Metazoa</taxon>
        <taxon>Ecdysozoa</taxon>
        <taxon>Nematoda</taxon>
        <taxon>Chromadorea</taxon>
        <taxon>Rhabditida</taxon>
        <taxon>Rhabditina</taxon>
        <taxon>Diplogasteromorpha</taxon>
        <taxon>Diplogasteroidea</taxon>
        <taxon>Neodiplogasteridae</taxon>
        <taxon>Pristionchus</taxon>
    </lineage>
</organism>
<reference evidence="4" key="1">
    <citation type="submission" date="2022-10" db="EMBL/GenBank/DDBJ databases">
        <title>Genome assembly of Pristionchus species.</title>
        <authorList>
            <person name="Yoshida K."/>
            <person name="Sommer R.J."/>
        </authorList>
    </citation>
    <scope>NUCLEOTIDE SEQUENCE [LARGE SCALE GENOMIC DNA]</scope>
    <source>
        <strain evidence="4">RS5460</strain>
    </source>
</reference>
<dbReference type="Proteomes" id="UP001328107">
    <property type="component" value="Unassembled WGS sequence"/>
</dbReference>
<feature type="region of interest" description="Disordered" evidence="2">
    <location>
        <begin position="146"/>
        <end position="193"/>
    </location>
</feature>